<comment type="similarity">
    <text evidence="2">Belongs to the CD99 family.</text>
</comment>
<dbReference type="AlphaFoldDB" id="A0A9D3PMW8"/>
<evidence type="ECO:0000256" key="2">
    <source>
        <dbReference type="ARBA" id="ARBA00008763"/>
    </source>
</evidence>
<evidence type="ECO:0000313" key="10">
    <source>
        <dbReference type="Proteomes" id="UP001046870"/>
    </source>
</evidence>
<feature type="compositionally biased region" description="Low complexity" evidence="7">
    <location>
        <begin position="50"/>
        <end position="61"/>
    </location>
</feature>
<evidence type="ECO:0000256" key="1">
    <source>
        <dbReference type="ARBA" id="ARBA00004479"/>
    </source>
</evidence>
<comment type="caution">
    <text evidence="9">The sequence shown here is derived from an EMBL/GenBank/DDBJ whole genome shotgun (WGS) entry which is preliminary data.</text>
</comment>
<dbReference type="PANTHER" id="PTHR15076:SF15">
    <property type="entry name" value="CD99 ANTIGEN"/>
    <property type="match status" value="1"/>
</dbReference>
<accession>A0A9D3PMW8</accession>
<evidence type="ECO:0008006" key="11">
    <source>
        <dbReference type="Google" id="ProtNLM"/>
    </source>
</evidence>
<dbReference type="GO" id="GO:0005886">
    <property type="term" value="C:plasma membrane"/>
    <property type="evidence" value="ECO:0007669"/>
    <property type="project" value="TreeGrafter"/>
</dbReference>
<feature type="compositionally biased region" description="Basic and acidic residues" evidence="7">
    <location>
        <begin position="40"/>
        <end position="49"/>
    </location>
</feature>
<reference evidence="9" key="1">
    <citation type="submission" date="2021-01" db="EMBL/GenBank/DDBJ databases">
        <authorList>
            <person name="Zahm M."/>
            <person name="Roques C."/>
            <person name="Cabau C."/>
            <person name="Klopp C."/>
            <person name="Donnadieu C."/>
            <person name="Jouanno E."/>
            <person name="Lampietro C."/>
            <person name="Louis A."/>
            <person name="Herpin A."/>
            <person name="Echchiki A."/>
            <person name="Berthelot C."/>
            <person name="Parey E."/>
            <person name="Roest-Crollius H."/>
            <person name="Braasch I."/>
            <person name="Postlethwait J."/>
            <person name="Bobe J."/>
            <person name="Montfort J."/>
            <person name="Bouchez O."/>
            <person name="Begum T."/>
            <person name="Mejri S."/>
            <person name="Adams A."/>
            <person name="Chen W.-J."/>
            <person name="Guiguen Y."/>
        </authorList>
    </citation>
    <scope>NUCLEOTIDE SEQUENCE</scope>
    <source>
        <strain evidence="9">YG-15Mar2019-1</strain>
        <tissue evidence="9">Brain</tissue>
    </source>
</reference>
<keyword evidence="6" id="KW-0472">Membrane</keyword>
<dbReference type="Pfam" id="PF12301">
    <property type="entry name" value="CD99L2"/>
    <property type="match status" value="1"/>
</dbReference>
<dbReference type="GO" id="GO:0034109">
    <property type="term" value="P:homotypic cell-cell adhesion"/>
    <property type="evidence" value="ECO:0007669"/>
    <property type="project" value="TreeGrafter"/>
</dbReference>
<dbReference type="PANTHER" id="PTHR15076">
    <property type="entry name" value="CD99/MIC2 PROTEIN RELATED"/>
    <property type="match status" value="1"/>
</dbReference>
<feature type="region of interest" description="Disordered" evidence="7">
    <location>
        <begin position="25"/>
        <end position="148"/>
    </location>
</feature>
<comment type="subcellular location">
    <subcellularLocation>
        <location evidence="1">Membrane</location>
        <topology evidence="1">Single-pass type I membrane protein</topology>
    </subcellularLocation>
</comment>
<evidence type="ECO:0000256" key="4">
    <source>
        <dbReference type="ARBA" id="ARBA00022729"/>
    </source>
</evidence>
<gene>
    <name evidence="9" type="ORF">MATL_G00179800</name>
</gene>
<dbReference type="EMBL" id="JAFDVH010000015">
    <property type="protein sequence ID" value="KAG7463733.1"/>
    <property type="molecule type" value="Genomic_DNA"/>
</dbReference>
<dbReference type="InterPro" id="IPR022078">
    <property type="entry name" value="CD99L2"/>
</dbReference>
<evidence type="ECO:0000256" key="3">
    <source>
        <dbReference type="ARBA" id="ARBA00022692"/>
    </source>
</evidence>
<evidence type="ECO:0000256" key="5">
    <source>
        <dbReference type="ARBA" id="ARBA00022989"/>
    </source>
</evidence>
<dbReference type="Proteomes" id="UP001046870">
    <property type="component" value="Chromosome 15"/>
</dbReference>
<feature type="signal peptide" evidence="8">
    <location>
        <begin position="1"/>
        <end position="18"/>
    </location>
</feature>
<dbReference type="GO" id="GO:2000391">
    <property type="term" value="P:positive regulation of neutrophil extravasation"/>
    <property type="evidence" value="ECO:0007669"/>
    <property type="project" value="TreeGrafter"/>
</dbReference>
<evidence type="ECO:0000256" key="6">
    <source>
        <dbReference type="ARBA" id="ARBA00023136"/>
    </source>
</evidence>
<evidence type="ECO:0000256" key="8">
    <source>
        <dbReference type="SAM" id="SignalP"/>
    </source>
</evidence>
<organism evidence="9 10">
    <name type="scientific">Megalops atlanticus</name>
    <name type="common">Tarpon</name>
    <name type="synonym">Clupea gigantea</name>
    <dbReference type="NCBI Taxonomy" id="7932"/>
    <lineage>
        <taxon>Eukaryota</taxon>
        <taxon>Metazoa</taxon>
        <taxon>Chordata</taxon>
        <taxon>Craniata</taxon>
        <taxon>Vertebrata</taxon>
        <taxon>Euteleostomi</taxon>
        <taxon>Actinopterygii</taxon>
        <taxon>Neopterygii</taxon>
        <taxon>Teleostei</taxon>
        <taxon>Elopiformes</taxon>
        <taxon>Megalopidae</taxon>
        <taxon>Megalops</taxon>
    </lineage>
</organism>
<keyword evidence="4 8" id="KW-0732">Signal</keyword>
<keyword evidence="5" id="KW-1133">Transmembrane helix</keyword>
<feature type="chain" id="PRO_5039060555" description="CD99 antigen-like protein 2" evidence="8">
    <location>
        <begin position="19"/>
        <end position="199"/>
    </location>
</feature>
<sequence>MSFLWIFLLATLAIGTKGQEGFDLSDALDDDVPTKAPIPKRPEEPKKPSGGDLDLLDALGPEPAPPAPKDPKAPAGGGLDLSDALGPDPEPKKPAVKPPKSGGTGGGDFGDSDLFGVVDSGNDYKPDKGKGGGRVQDPSYDVNGGGGEGHQDVELPWTQLLKLLSDNIPEGFHMWIKNLKEVVVPLLERVMELLDVTQS</sequence>
<name>A0A9D3PMW8_MEGAT</name>
<dbReference type="GO" id="GO:0072683">
    <property type="term" value="P:T cell extravasation"/>
    <property type="evidence" value="ECO:0007669"/>
    <property type="project" value="TreeGrafter"/>
</dbReference>
<protein>
    <recommendedName>
        <fullName evidence="11">CD99 antigen-like protein 2</fullName>
    </recommendedName>
</protein>
<proteinExistence type="inferred from homology"/>
<dbReference type="OrthoDB" id="8964839at2759"/>
<keyword evidence="3" id="KW-0812">Transmembrane</keyword>
<evidence type="ECO:0000313" key="9">
    <source>
        <dbReference type="EMBL" id="KAG7463733.1"/>
    </source>
</evidence>
<keyword evidence="10" id="KW-1185">Reference proteome</keyword>
<evidence type="ECO:0000256" key="7">
    <source>
        <dbReference type="SAM" id="MobiDB-lite"/>
    </source>
</evidence>